<dbReference type="PROSITE" id="PS00194">
    <property type="entry name" value="THIOREDOXIN_1"/>
    <property type="match status" value="3"/>
</dbReference>
<dbReference type="GO" id="GO:0051787">
    <property type="term" value="F:misfolded protein binding"/>
    <property type="evidence" value="ECO:0007669"/>
    <property type="project" value="TreeGrafter"/>
</dbReference>
<dbReference type="OrthoDB" id="5810603at2759"/>
<dbReference type="PROSITE" id="PS50076">
    <property type="entry name" value="DNAJ_2"/>
    <property type="match status" value="1"/>
</dbReference>
<dbReference type="InterPro" id="IPR001623">
    <property type="entry name" value="DnaJ_domain"/>
</dbReference>
<dbReference type="Pfam" id="PF00226">
    <property type="entry name" value="DnaJ"/>
    <property type="match status" value="1"/>
</dbReference>
<dbReference type="InterPro" id="IPR036869">
    <property type="entry name" value="J_dom_sf"/>
</dbReference>
<dbReference type="SUPFAM" id="SSF46565">
    <property type="entry name" value="Chaperone J-domain"/>
    <property type="match status" value="1"/>
</dbReference>
<feature type="signal peptide" evidence="2">
    <location>
        <begin position="1"/>
        <end position="27"/>
    </location>
</feature>
<dbReference type="InterPro" id="IPR052460">
    <property type="entry name" value="ER_disulfide_reductase"/>
</dbReference>
<evidence type="ECO:0000313" key="6">
    <source>
        <dbReference type="Proteomes" id="UP000677054"/>
    </source>
</evidence>
<dbReference type="EMBL" id="LR899846">
    <property type="protein sequence ID" value="CAD7242874.1"/>
    <property type="molecule type" value="Genomic_DNA"/>
</dbReference>
<proteinExistence type="predicted"/>
<feature type="domain" description="Thioredoxin" evidence="4">
    <location>
        <begin position="115"/>
        <end position="231"/>
    </location>
</feature>
<feature type="domain" description="Thioredoxin" evidence="4">
    <location>
        <begin position="637"/>
        <end position="771"/>
    </location>
</feature>
<dbReference type="InterPro" id="IPR036249">
    <property type="entry name" value="Thioredoxin-like_sf"/>
</dbReference>
<evidence type="ECO:0000259" key="3">
    <source>
        <dbReference type="PROSITE" id="PS50076"/>
    </source>
</evidence>
<dbReference type="Gene3D" id="3.40.30.10">
    <property type="entry name" value="Glutaredoxin"/>
    <property type="match status" value="6"/>
</dbReference>
<dbReference type="Gene3D" id="1.10.287.110">
    <property type="entry name" value="DnaJ domain"/>
    <property type="match status" value="1"/>
</dbReference>
<dbReference type="PANTHER" id="PTHR44340:SF1">
    <property type="entry name" value="DNAJ HOMOLOG SUBFAMILY C MEMBER 10"/>
    <property type="match status" value="1"/>
</dbReference>
<protein>
    <recommendedName>
        <fullName evidence="1">DnaJ homolog subfamily C member 10</fullName>
    </recommendedName>
</protein>
<organism evidence="5">
    <name type="scientific">Darwinula stevensoni</name>
    <dbReference type="NCBI Taxonomy" id="69355"/>
    <lineage>
        <taxon>Eukaryota</taxon>
        <taxon>Metazoa</taxon>
        <taxon>Ecdysozoa</taxon>
        <taxon>Arthropoda</taxon>
        <taxon>Crustacea</taxon>
        <taxon>Oligostraca</taxon>
        <taxon>Ostracoda</taxon>
        <taxon>Podocopa</taxon>
        <taxon>Podocopida</taxon>
        <taxon>Darwinulocopina</taxon>
        <taxon>Darwinuloidea</taxon>
        <taxon>Darwinulidae</taxon>
        <taxon>Darwinula</taxon>
    </lineage>
</organism>
<keyword evidence="2" id="KW-0732">Signal</keyword>
<dbReference type="SMART" id="SM00271">
    <property type="entry name" value="DnaJ"/>
    <property type="match status" value="1"/>
</dbReference>
<sequence>MKILSSNTILNSFSLFFLLLLIEYVRAEDFYELLGVSKDADNRDIRKAFKKLALQWHPDKNKDNPEAHAKFLRLNKAYEVLKDEEKRKKYDLHGEEGLDESRSSGHYQSWSFYHEEFGIYDDDPEIVTLSGKDFEDMVRDSEDPWFINFYSPHCGHCHKLAPTWRKVARELEDVIRIGAVNCGDDLWLCRKESVYRFPTLKHYPGGHVYEGPETFDEMVDYGMELVKAAIKDVSARDFQSMRLMKEHSNWIVMFCWNQQDCPSWKTQKKLAGMLDDIALIGYLDCGREQDLCKSLEIPTNGEIRAYPSGIALISRDSRELTQEYLNTLQGPSELDAITFENILKSLMQGGKESWLLEFYSPAEIDDTLSKKLAVLLDSNNIRVGRMDCVRERAFCQRFFVHKYPTYMMLKDGGGHEIHLGRPGVHSVGQFAKKSSTATAFHNLNPTDFQRVQDGSSLWFVDFFAPWCPPCMHLYPEFRRASNLAQERDLQVRFGVVDCTIHYRLCNQERIHSYPSTILYNGSIPHHYKGPHKAESLVDFVHNILNPVAIDLTDELFERRVHSKKEDEIWVIDYYAPWCGPCMAMQSEFRKFAQMVKDIPGVYVGEVNCERERNLCHNNNIHSYPTIRLYPRGSQGIRTLAQYYPQWQRNAKSFQSWLFQFLPSNVEDISGMDTFHAKVLKSADVWLVDFYTPWCGHCNMYAPEFESIAQSLKGKVKAGKVNCEQDESLCHAAGVNAYPSVLLYKEKNGFHGVPLHNREAEFVVSFVEAQLKARGHLQRDEL</sequence>
<dbReference type="PROSITE" id="PS51352">
    <property type="entry name" value="THIOREDOXIN_2"/>
    <property type="match status" value="3"/>
</dbReference>
<dbReference type="AlphaFoldDB" id="A0A7R8X330"/>
<name>A0A7R8X330_9CRUS</name>
<dbReference type="PANTHER" id="PTHR44340">
    <property type="entry name" value="DNAJ HOMOLOG SUBFAMILY C MEMBER 10"/>
    <property type="match status" value="1"/>
</dbReference>
<evidence type="ECO:0000256" key="2">
    <source>
        <dbReference type="SAM" id="SignalP"/>
    </source>
</evidence>
<dbReference type="CDD" id="cd06257">
    <property type="entry name" value="DnaJ"/>
    <property type="match status" value="1"/>
</dbReference>
<dbReference type="Pfam" id="PF00085">
    <property type="entry name" value="Thioredoxin"/>
    <property type="match status" value="4"/>
</dbReference>
<dbReference type="GO" id="GO:0016671">
    <property type="term" value="F:oxidoreductase activity, acting on a sulfur group of donors, disulfide as acceptor"/>
    <property type="evidence" value="ECO:0007669"/>
    <property type="project" value="TreeGrafter"/>
</dbReference>
<evidence type="ECO:0000256" key="1">
    <source>
        <dbReference type="ARBA" id="ARBA00020920"/>
    </source>
</evidence>
<dbReference type="GO" id="GO:0036498">
    <property type="term" value="P:IRE1-mediated unfolded protein response"/>
    <property type="evidence" value="ECO:0007669"/>
    <property type="project" value="TreeGrafter"/>
</dbReference>
<evidence type="ECO:0000313" key="5">
    <source>
        <dbReference type="EMBL" id="CAD7242874.1"/>
    </source>
</evidence>
<dbReference type="PRINTS" id="PR00625">
    <property type="entry name" value="JDOMAIN"/>
</dbReference>
<dbReference type="Proteomes" id="UP000677054">
    <property type="component" value="Unassembled WGS sequence"/>
</dbReference>
<dbReference type="InterPro" id="IPR013766">
    <property type="entry name" value="Thioredoxin_domain"/>
</dbReference>
<dbReference type="EMBL" id="CAJPEV010000329">
    <property type="protein sequence ID" value="CAG0884065.1"/>
    <property type="molecule type" value="Genomic_DNA"/>
</dbReference>
<dbReference type="CDD" id="cd02961">
    <property type="entry name" value="PDI_a_family"/>
    <property type="match status" value="1"/>
</dbReference>
<gene>
    <name evidence="5" type="ORF">DSTB1V02_LOCUS2816</name>
</gene>
<feature type="domain" description="J" evidence="3">
    <location>
        <begin position="29"/>
        <end position="94"/>
    </location>
</feature>
<dbReference type="GO" id="GO:0015035">
    <property type="term" value="F:protein-disulfide reductase activity"/>
    <property type="evidence" value="ECO:0007669"/>
    <property type="project" value="TreeGrafter"/>
</dbReference>
<accession>A0A7R8X330</accession>
<feature type="domain" description="Thioredoxin" evidence="4">
    <location>
        <begin position="431"/>
        <end position="545"/>
    </location>
</feature>
<evidence type="ECO:0000259" key="4">
    <source>
        <dbReference type="PROSITE" id="PS51352"/>
    </source>
</evidence>
<reference evidence="5" key="1">
    <citation type="submission" date="2020-11" db="EMBL/GenBank/DDBJ databases">
        <authorList>
            <person name="Tran Van P."/>
        </authorList>
    </citation>
    <scope>NUCLEOTIDE SEQUENCE</scope>
</reference>
<dbReference type="InterPro" id="IPR017937">
    <property type="entry name" value="Thioredoxin_CS"/>
</dbReference>
<dbReference type="FunFam" id="1.10.287.110:FF:000029">
    <property type="entry name" value="DnaJ homolog subfamily C member 10"/>
    <property type="match status" value="1"/>
</dbReference>
<feature type="chain" id="PRO_5036402399" description="DnaJ homolog subfamily C member 10" evidence="2">
    <location>
        <begin position="28"/>
        <end position="781"/>
    </location>
</feature>
<dbReference type="GO" id="GO:0005788">
    <property type="term" value="C:endoplasmic reticulum lumen"/>
    <property type="evidence" value="ECO:0007669"/>
    <property type="project" value="TreeGrafter"/>
</dbReference>
<dbReference type="SUPFAM" id="SSF52833">
    <property type="entry name" value="Thioredoxin-like"/>
    <property type="match status" value="6"/>
</dbReference>
<keyword evidence="6" id="KW-1185">Reference proteome</keyword>